<accession>A0A430HSE1</accession>
<dbReference type="InterPro" id="IPR013324">
    <property type="entry name" value="RNA_pol_sigma_r3/r4-like"/>
</dbReference>
<keyword evidence="8" id="KW-1185">Reference proteome</keyword>
<dbReference type="GO" id="GO:0003677">
    <property type="term" value="F:DNA binding"/>
    <property type="evidence" value="ECO:0007669"/>
    <property type="project" value="InterPro"/>
</dbReference>
<dbReference type="PANTHER" id="PTHR43133:SF63">
    <property type="entry name" value="RNA POLYMERASE SIGMA FACTOR FECI-RELATED"/>
    <property type="match status" value="1"/>
</dbReference>
<protein>
    <submittedName>
        <fullName evidence="7">RNA polymerase factor sigma-70</fullName>
    </submittedName>
</protein>
<dbReference type="NCBIfam" id="TIGR02937">
    <property type="entry name" value="sigma70-ECF"/>
    <property type="match status" value="1"/>
</dbReference>
<reference evidence="7 8" key="1">
    <citation type="submission" date="2018-12" db="EMBL/GenBank/DDBJ databases">
        <authorList>
            <person name="Yang E."/>
        </authorList>
    </citation>
    <scope>NUCLEOTIDE SEQUENCE [LARGE SCALE GENOMIC DNA]</scope>
    <source>
        <strain evidence="7 8">SOD</strain>
    </source>
</reference>
<dbReference type="InterPro" id="IPR014284">
    <property type="entry name" value="RNA_pol_sigma-70_dom"/>
</dbReference>
<evidence type="ECO:0000313" key="7">
    <source>
        <dbReference type="EMBL" id="RSZ60389.1"/>
    </source>
</evidence>
<dbReference type="RefSeq" id="WP_126072800.1">
    <property type="nucleotide sequence ID" value="NZ_CP051166.1"/>
</dbReference>
<evidence type="ECO:0000259" key="5">
    <source>
        <dbReference type="Pfam" id="PF04542"/>
    </source>
</evidence>
<proteinExistence type="inferred from homology"/>
<keyword evidence="2" id="KW-0805">Transcription regulation</keyword>
<gene>
    <name evidence="7" type="ORF">EJB06_04550</name>
</gene>
<comment type="similarity">
    <text evidence="1">Belongs to the sigma-70 factor family. ECF subfamily.</text>
</comment>
<dbReference type="InterPro" id="IPR007627">
    <property type="entry name" value="RNA_pol_sigma70_r2"/>
</dbReference>
<dbReference type="GO" id="GO:0016987">
    <property type="term" value="F:sigma factor activity"/>
    <property type="evidence" value="ECO:0007669"/>
    <property type="project" value="UniProtKB-KW"/>
</dbReference>
<keyword evidence="4" id="KW-0804">Transcription</keyword>
<dbReference type="InterPro" id="IPR036388">
    <property type="entry name" value="WH-like_DNA-bd_sf"/>
</dbReference>
<dbReference type="NCBIfam" id="NF005448">
    <property type="entry name" value="PRK07037.1"/>
    <property type="match status" value="1"/>
</dbReference>
<sequence length="175" mass="19089">MRSVRLGTGKRQVGGLSGMFITHHVQLRRVAMKILGTREQADDVVQDAYIKVMETASCQVEQPLAYLFQVVRNLAIDRYRSVALESRLFAAEEEGWTVPAGAGSPEALAGDLQQLNLVADALAKLPERTQRAFEMNRLGGQTQREVADQLGVSATLVNFMMRDALVSCRAAVGAA</sequence>
<dbReference type="OrthoDB" id="9783733at2"/>
<feature type="domain" description="RNA polymerase sigma-70 region 2" evidence="5">
    <location>
        <begin position="21"/>
        <end position="81"/>
    </location>
</feature>
<dbReference type="Gene3D" id="1.10.10.10">
    <property type="entry name" value="Winged helix-like DNA-binding domain superfamily/Winged helix DNA-binding domain"/>
    <property type="match status" value="1"/>
</dbReference>
<dbReference type="InterPro" id="IPR013249">
    <property type="entry name" value="RNA_pol_sigma70_r4_t2"/>
</dbReference>
<dbReference type="EMBL" id="RXLQ01000002">
    <property type="protein sequence ID" value="RSZ60389.1"/>
    <property type="molecule type" value="Genomic_DNA"/>
</dbReference>
<evidence type="ECO:0000256" key="4">
    <source>
        <dbReference type="ARBA" id="ARBA00023163"/>
    </source>
</evidence>
<name>A0A430HSE1_9BURK</name>
<evidence type="ECO:0000313" key="8">
    <source>
        <dbReference type="Proteomes" id="UP000278085"/>
    </source>
</evidence>
<organism evidence="7 8">
    <name type="scientific">Massilia atriviolacea</name>
    <dbReference type="NCBI Taxonomy" id="2495579"/>
    <lineage>
        <taxon>Bacteria</taxon>
        <taxon>Pseudomonadati</taxon>
        <taxon>Pseudomonadota</taxon>
        <taxon>Betaproteobacteria</taxon>
        <taxon>Burkholderiales</taxon>
        <taxon>Oxalobacteraceae</taxon>
        <taxon>Telluria group</taxon>
        <taxon>Massilia</taxon>
    </lineage>
</organism>
<evidence type="ECO:0000256" key="3">
    <source>
        <dbReference type="ARBA" id="ARBA00023082"/>
    </source>
</evidence>
<dbReference type="Proteomes" id="UP000278085">
    <property type="component" value="Unassembled WGS sequence"/>
</dbReference>
<dbReference type="Pfam" id="PF08281">
    <property type="entry name" value="Sigma70_r4_2"/>
    <property type="match status" value="1"/>
</dbReference>
<dbReference type="SUPFAM" id="SSF88659">
    <property type="entry name" value="Sigma3 and sigma4 domains of RNA polymerase sigma factors"/>
    <property type="match status" value="1"/>
</dbReference>
<evidence type="ECO:0000259" key="6">
    <source>
        <dbReference type="Pfam" id="PF08281"/>
    </source>
</evidence>
<evidence type="ECO:0000256" key="2">
    <source>
        <dbReference type="ARBA" id="ARBA00023015"/>
    </source>
</evidence>
<evidence type="ECO:0000256" key="1">
    <source>
        <dbReference type="ARBA" id="ARBA00010641"/>
    </source>
</evidence>
<keyword evidence="3" id="KW-0731">Sigma factor</keyword>
<dbReference type="Gene3D" id="1.10.1740.10">
    <property type="match status" value="1"/>
</dbReference>
<dbReference type="GO" id="GO:0006352">
    <property type="term" value="P:DNA-templated transcription initiation"/>
    <property type="evidence" value="ECO:0007669"/>
    <property type="project" value="InterPro"/>
</dbReference>
<dbReference type="InterPro" id="IPR013325">
    <property type="entry name" value="RNA_pol_sigma_r2"/>
</dbReference>
<comment type="caution">
    <text evidence="7">The sequence shown here is derived from an EMBL/GenBank/DDBJ whole genome shotgun (WGS) entry which is preliminary data.</text>
</comment>
<dbReference type="SUPFAM" id="SSF88946">
    <property type="entry name" value="Sigma2 domain of RNA polymerase sigma factors"/>
    <property type="match status" value="1"/>
</dbReference>
<dbReference type="AlphaFoldDB" id="A0A430HSE1"/>
<feature type="domain" description="RNA polymerase sigma factor 70 region 4 type 2" evidence="6">
    <location>
        <begin position="117"/>
        <end position="167"/>
    </location>
</feature>
<dbReference type="PANTHER" id="PTHR43133">
    <property type="entry name" value="RNA POLYMERASE ECF-TYPE SIGMA FACTO"/>
    <property type="match status" value="1"/>
</dbReference>
<dbReference type="Pfam" id="PF04542">
    <property type="entry name" value="Sigma70_r2"/>
    <property type="match status" value="1"/>
</dbReference>
<dbReference type="InterPro" id="IPR039425">
    <property type="entry name" value="RNA_pol_sigma-70-like"/>
</dbReference>